<keyword evidence="1" id="KW-0812">Transmembrane</keyword>
<organism evidence="2 3">
    <name type="scientific">Bombilactobacillus apium</name>
    <dbReference type="NCBI Taxonomy" id="2675299"/>
    <lineage>
        <taxon>Bacteria</taxon>
        <taxon>Bacillati</taxon>
        <taxon>Bacillota</taxon>
        <taxon>Bacilli</taxon>
        <taxon>Lactobacillales</taxon>
        <taxon>Lactobacillaceae</taxon>
        <taxon>Bombilactobacillus</taxon>
    </lineage>
</organism>
<dbReference type="RefSeq" id="WP_176942720.1">
    <property type="nucleotide sequence ID" value="NZ_JABZEC010000004.1"/>
</dbReference>
<keyword evidence="3" id="KW-1185">Reference proteome</keyword>
<evidence type="ECO:0000256" key="1">
    <source>
        <dbReference type="SAM" id="Phobius"/>
    </source>
</evidence>
<gene>
    <name evidence="2" type="ORF">HU830_05165</name>
</gene>
<accession>A0A850QXL1</accession>
<dbReference type="EMBL" id="JABZEC010000004">
    <property type="protein sequence ID" value="NVY96554.1"/>
    <property type="molecule type" value="Genomic_DNA"/>
</dbReference>
<dbReference type="Proteomes" id="UP000563523">
    <property type="component" value="Unassembled WGS sequence"/>
</dbReference>
<proteinExistence type="predicted"/>
<dbReference type="AlphaFoldDB" id="A0A850QXL1"/>
<keyword evidence="1" id="KW-1133">Transmembrane helix</keyword>
<sequence>MTRIPAVIHLWQESRHHPGADWVILATWLGIYLVLILGGTLVITDYLQVNAFFRHKK</sequence>
<feature type="transmembrane region" description="Helical" evidence="1">
    <location>
        <begin position="22"/>
        <end position="47"/>
    </location>
</feature>
<comment type="caution">
    <text evidence="2">The sequence shown here is derived from an EMBL/GenBank/DDBJ whole genome shotgun (WGS) entry which is preliminary data.</text>
</comment>
<evidence type="ECO:0000313" key="2">
    <source>
        <dbReference type="EMBL" id="NVY96554.1"/>
    </source>
</evidence>
<name>A0A850QXL1_9LACO</name>
<keyword evidence="1" id="KW-0472">Membrane</keyword>
<evidence type="ECO:0000313" key="3">
    <source>
        <dbReference type="Proteomes" id="UP000563523"/>
    </source>
</evidence>
<reference evidence="2 3" key="1">
    <citation type="submission" date="2020-06" db="EMBL/GenBank/DDBJ databases">
        <authorList>
            <person name="Kang J."/>
        </authorList>
    </citation>
    <scope>NUCLEOTIDE SEQUENCE [LARGE SCALE GENOMIC DNA]</scope>
    <source>
        <strain evidence="2 3">DCY120</strain>
    </source>
</reference>
<protein>
    <submittedName>
        <fullName evidence="2">Uncharacterized protein</fullName>
    </submittedName>
</protein>